<dbReference type="InterPro" id="IPR051399">
    <property type="entry name" value="RNA-guided_DNA_endo/Transpos"/>
</dbReference>
<dbReference type="OrthoDB" id="541916at2759"/>
<feature type="compositionally biased region" description="Basic residues" evidence="2">
    <location>
        <begin position="1"/>
        <end position="10"/>
    </location>
</feature>
<accession>A0A2K3E502</accession>
<evidence type="ECO:0000313" key="5">
    <source>
        <dbReference type="Proteomes" id="UP000006906"/>
    </source>
</evidence>
<dbReference type="EMBL" id="CM008962">
    <property type="protein sequence ID" value="PNW87872.1"/>
    <property type="molecule type" value="Genomic_DNA"/>
</dbReference>
<dbReference type="Proteomes" id="UP000006906">
    <property type="component" value="Chromosome 1"/>
</dbReference>
<dbReference type="PaxDb" id="3055-EDO95853"/>
<feature type="region of interest" description="Disordered" evidence="2">
    <location>
        <begin position="236"/>
        <end position="261"/>
    </location>
</feature>
<dbReference type="KEGG" id="cre:CHLRE_01g005350v5"/>
<evidence type="ECO:0000256" key="1">
    <source>
        <dbReference type="ARBA" id="ARBA00023125"/>
    </source>
</evidence>
<organism evidence="4 5">
    <name type="scientific">Chlamydomonas reinhardtii</name>
    <name type="common">Chlamydomonas smithii</name>
    <dbReference type="NCBI Taxonomy" id="3055"/>
    <lineage>
        <taxon>Eukaryota</taxon>
        <taxon>Viridiplantae</taxon>
        <taxon>Chlorophyta</taxon>
        <taxon>core chlorophytes</taxon>
        <taxon>Chlorophyceae</taxon>
        <taxon>CS clade</taxon>
        <taxon>Chlamydomonadales</taxon>
        <taxon>Chlamydomonadaceae</taxon>
        <taxon>Chlamydomonas</taxon>
    </lineage>
</organism>
<dbReference type="InParanoid" id="A0A2K3E502"/>
<name>A0A2K3E502_CHLRE</name>
<sequence length="290" mass="31391">MRQKSRKRKKLADEEDSEEEEDPSTFSVKTRRRRRNDRRKRRLQAGKPTQPPRYWSKKLRKLEAATAAVAAGAGGGEAAGQGAWAPLQLHWSDIRFRSRKFGVYSQSQRVLHREARRLTGGAPMSRVSIGYGNASTGHNSVIKRPSRGPHKAMQRLLRRCYARSVVMIDEYCTSQVCYNCGLRELRKILPHNGTRRYTVLACDGCGTVWNRDANAAANIRLITACLEEGLPRPEALTRPIHGSGGGGAGRQGGGQRAPCTRSAPGAAAAATAAAAAADADAAVQGGGAYG</sequence>
<dbReference type="GeneID" id="5728504"/>
<dbReference type="PANTHER" id="PTHR30405:SF11">
    <property type="entry name" value="RNA-GUIDED DNA ENDONUCLEASE RV2885C-RELATED"/>
    <property type="match status" value="1"/>
</dbReference>
<reference evidence="4 5" key="1">
    <citation type="journal article" date="2007" name="Science">
        <title>The Chlamydomonas genome reveals the evolution of key animal and plant functions.</title>
        <authorList>
            <person name="Merchant S.S."/>
            <person name="Prochnik S.E."/>
            <person name="Vallon O."/>
            <person name="Harris E.H."/>
            <person name="Karpowicz S.J."/>
            <person name="Witman G.B."/>
            <person name="Terry A."/>
            <person name="Salamov A."/>
            <person name="Fritz-Laylin L.K."/>
            <person name="Marechal-Drouard L."/>
            <person name="Marshall W.F."/>
            <person name="Qu L.H."/>
            <person name="Nelson D.R."/>
            <person name="Sanderfoot A.A."/>
            <person name="Spalding M.H."/>
            <person name="Kapitonov V.V."/>
            <person name="Ren Q."/>
            <person name="Ferris P."/>
            <person name="Lindquist E."/>
            <person name="Shapiro H."/>
            <person name="Lucas S.M."/>
            <person name="Grimwood J."/>
            <person name="Schmutz J."/>
            <person name="Cardol P."/>
            <person name="Cerutti H."/>
            <person name="Chanfreau G."/>
            <person name="Chen C.L."/>
            <person name="Cognat V."/>
            <person name="Croft M.T."/>
            <person name="Dent R."/>
            <person name="Dutcher S."/>
            <person name="Fernandez E."/>
            <person name="Fukuzawa H."/>
            <person name="Gonzalez-Ballester D."/>
            <person name="Gonzalez-Halphen D."/>
            <person name="Hallmann A."/>
            <person name="Hanikenne M."/>
            <person name="Hippler M."/>
            <person name="Inwood W."/>
            <person name="Jabbari K."/>
            <person name="Kalanon M."/>
            <person name="Kuras R."/>
            <person name="Lefebvre P.A."/>
            <person name="Lemaire S.D."/>
            <person name="Lobanov A.V."/>
            <person name="Lohr M."/>
            <person name="Manuell A."/>
            <person name="Meier I."/>
            <person name="Mets L."/>
            <person name="Mittag M."/>
            <person name="Mittelmeier T."/>
            <person name="Moroney J.V."/>
            <person name="Moseley J."/>
            <person name="Napoli C."/>
            <person name="Nedelcu A.M."/>
            <person name="Niyogi K."/>
            <person name="Novoselov S.V."/>
            <person name="Paulsen I.T."/>
            <person name="Pazour G."/>
            <person name="Purton S."/>
            <person name="Ral J.P."/>
            <person name="Riano-Pachon D.M."/>
            <person name="Riekhof W."/>
            <person name="Rymarquis L."/>
            <person name="Schroda M."/>
            <person name="Stern D."/>
            <person name="Umen J."/>
            <person name="Willows R."/>
            <person name="Wilson N."/>
            <person name="Zimmer S.L."/>
            <person name="Allmer J."/>
            <person name="Balk J."/>
            <person name="Bisova K."/>
            <person name="Chen C.J."/>
            <person name="Elias M."/>
            <person name="Gendler K."/>
            <person name="Hauser C."/>
            <person name="Lamb M.R."/>
            <person name="Ledford H."/>
            <person name="Long J.C."/>
            <person name="Minagawa J."/>
            <person name="Page M.D."/>
            <person name="Pan J."/>
            <person name="Pootakham W."/>
            <person name="Roje S."/>
            <person name="Rose A."/>
            <person name="Stahlberg E."/>
            <person name="Terauchi A.M."/>
            <person name="Yang P."/>
            <person name="Ball S."/>
            <person name="Bowler C."/>
            <person name="Dieckmann C.L."/>
            <person name="Gladyshev V.N."/>
            <person name="Green P."/>
            <person name="Jorgensen R."/>
            <person name="Mayfield S."/>
            <person name="Mueller-Roeber B."/>
            <person name="Rajamani S."/>
            <person name="Sayre R.T."/>
            <person name="Brokstein P."/>
            <person name="Dubchak I."/>
            <person name="Goodstein D."/>
            <person name="Hornick L."/>
            <person name="Huang Y.W."/>
            <person name="Jhaveri J."/>
            <person name="Luo Y."/>
            <person name="Martinez D."/>
            <person name="Ngau W.C."/>
            <person name="Otillar B."/>
            <person name="Poliakov A."/>
            <person name="Porter A."/>
            <person name="Szajkowski L."/>
            <person name="Werner G."/>
            <person name="Zhou K."/>
            <person name="Grigoriev I.V."/>
            <person name="Rokhsar D.S."/>
            <person name="Grossman A.R."/>
        </authorList>
    </citation>
    <scope>NUCLEOTIDE SEQUENCE [LARGE SCALE GENOMIC DNA]</scope>
    <source>
        <strain evidence="5">CC-503</strain>
    </source>
</reference>
<dbReference type="RefSeq" id="XP_042928096.1">
    <property type="nucleotide sequence ID" value="XM_043058182.1"/>
</dbReference>
<dbReference type="GO" id="GO:0003677">
    <property type="term" value="F:DNA binding"/>
    <property type="evidence" value="ECO:0007669"/>
    <property type="project" value="UniProtKB-KW"/>
</dbReference>
<feature type="region of interest" description="Disordered" evidence="2">
    <location>
        <begin position="1"/>
        <end position="58"/>
    </location>
</feature>
<dbReference type="Pfam" id="PF07282">
    <property type="entry name" value="Cas12f1-like_TNB"/>
    <property type="match status" value="1"/>
</dbReference>
<evidence type="ECO:0000259" key="3">
    <source>
        <dbReference type="Pfam" id="PF07282"/>
    </source>
</evidence>
<protein>
    <recommendedName>
        <fullName evidence="3">Cas12f1-like TNB domain-containing protein</fullName>
    </recommendedName>
</protein>
<evidence type="ECO:0000313" key="4">
    <source>
        <dbReference type="EMBL" id="PNW87872.1"/>
    </source>
</evidence>
<feature type="compositionally biased region" description="Basic residues" evidence="2">
    <location>
        <begin position="29"/>
        <end position="44"/>
    </location>
</feature>
<keyword evidence="1" id="KW-0238">DNA-binding</keyword>
<keyword evidence="5" id="KW-1185">Reference proteome</keyword>
<dbReference type="PANTHER" id="PTHR30405">
    <property type="entry name" value="TRANSPOSASE"/>
    <property type="match status" value="1"/>
</dbReference>
<feature type="compositionally biased region" description="Gly residues" evidence="2">
    <location>
        <begin position="242"/>
        <end position="255"/>
    </location>
</feature>
<evidence type="ECO:0000256" key="2">
    <source>
        <dbReference type="SAM" id="MobiDB-lite"/>
    </source>
</evidence>
<proteinExistence type="predicted"/>
<gene>
    <name evidence="4" type="ORF">CHLRE_01g005350v5</name>
</gene>
<feature type="compositionally biased region" description="Acidic residues" evidence="2">
    <location>
        <begin position="13"/>
        <end position="23"/>
    </location>
</feature>
<feature type="domain" description="Cas12f1-like TNB" evidence="3">
    <location>
        <begin position="161"/>
        <end position="219"/>
    </location>
</feature>
<dbReference type="Gramene" id="PNW87872">
    <property type="protein sequence ID" value="PNW87872"/>
    <property type="gene ID" value="CHLRE_01g005350v5"/>
</dbReference>
<dbReference type="AlphaFoldDB" id="A0A2K3E502"/>
<dbReference type="InterPro" id="IPR010095">
    <property type="entry name" value="Cas12f1-like_TNB"/>
</dbReference>